<keyword evidence="12" id="KW-1185">Reference proteome</keyword>
<dbReference type="Proteomes" id="UP000568839">
    <property type="component" value="Unassembled WGS sequence"/>
</dbReference>
<evidence type="ECO:0000256" key="1">
    <source>
        <dbReference type="ARBA" id="ARBA00022448"/>
    </source>
</evidence>
<keyword evidence="3 7" id="KW-0479">Metal-binding</keyword>
<dbReference type="PROSITE" id="PS51257">
    <property type="entry name" value="PROKAR_LIPOPROTEIN"/>
    <property type="match status" value="1"/>
</dbReference>
<keyword evidence="5 7" id="KW-0408">Iron</keyword>
<evidence type="ECO:0000256" key="5">
    <source>
        <dbReference type="ARBA" id="ARBA00023004"/>
    </source>
</evidence>
<evidence type="ECO:0000256" key="2">
    <source>
        <dbReference type="ARBA" id="ARBA00022617"/>
    </source>
</evidence>
<feature type="signal peptide" evidence="9">
    <location>
        <begin position="1"/>
        <end position="22"/>
    </location>
</feature>
<evidence type="ECO:0000256" key="4">
    <source>
        <dbReference type="ARBA" id="ARBA00022982"/>
    </source>
</evidence>
<feature type="binding site" description="covalent" evidence="6">
    <location>
        <position position="64"/>
    </location>
    <ligand>
        <name>heme c</name>
        <dbReference type="ChEBI" id="CHEBI:61717"/>
    </ligand>
</feature>
<dbReference type="SUPFAM" id="SSF46626">
    <property type="entry name" value="Cytochrome c"/>
    <property type="match status" value="1"/>
</dbReference>
<evidence type="ECO:0000256" key="3">
    <source>
        <dbReference type="ARBA" id="ARBA00022723"/>
    </source>
</evidence>
<dbReference type="InterPro" id="IPR036909">
    <property type="entry name" value="Cyt_c-like_dom_sf"/>
</dbReference>
<dbReference type="GO" id="GO:0016020">
    <property type="term" value="C:membrane"/>
    <property type="evidence" value="ECO:0007669"/>
    <property type="project" value="InterPro"/>
</dbReference>
<dbReference type="InterPro" id="IPR012218">
    <property type="entry name" value="Cyt_c_BACSU-c550-type"/>
</dbReference>
<organism evidence="11 12">
    <name type="scientific">Geomicrobium halophilum</name>
    <dbReference type="NCBI Taxonomy" id="549000"/>
    <lineage>
        <taxon>Bacteria</taxon>
        <taxon>Bacillati</taxon>
        <taxon>Bacillota</taxon>
        <taxon>Bacilli</taxon>
        <taxon>Bacillales</taxon>
        <taxon>Geomicrobium</taxon>
    </lineage>
</organism>
<dbReference type="RefSeq" id="WP_184404411.1">
    <property type="nucleotide sequence ID" value="NZ_JACHHJ010000003.1"/>
</dbReference>
<gene>
    <name evidence="11" type="ORF">HNR44_002341</name>
</gene>
<comment type="PTM">
    <text evidence="6">Binds 1 heme c group covalently per subunit.</text>
</comment>
<evidence type="ECO:0000256" key="7">
    <source>
        <dbReference type="PIRSR" id="PIRSR000025-2"/>
    </source>
</evidence>
<dbReference type="PIRSF" id="PIRSF000025">
    <property type="entry name" value="Cytc_Bsub_c550"/>
    <property type="match status" value="1"/>
</dbReference>
<feature type="chain" id="PRO_5032992374" evidence="9">
    <location>
        <begin position="23"/>
        <end position="118"/>
    </location>
</feature>
<dbReference type="EMBL" id="JACHHJ010000003">
    <property type="protein sequence ID" value="MBB6450358.1"/>
    <property type="molecule type" value="Genomic_DNA"/>
</dbReference>
<dbReference type="Pfam" id="PF13442">
    <property type="entry name" value="Cytochrome_CBB3"/>
    <property type="match status" value="1"/>
</dbReference>
<feature type="binding site" description="axial binding residue" evidence="7">
    <location>
        <position position="65"/>
    </location>
    <ligand>
        <name>heme c</name>
        <dbReference type="ChEBI" id="CHEBI:61717"/>
    </ligand>
    <ligandPart>
        <name>Fe</name>
        <dbReference type="ChEBI" id="CHEBI:18248"/>
    </ligandPart>
</feature>
<dbReference type="AlphaFoldDB" id="A0A841Q293"/>
<dbReference type="GO" id="GO:0009055">
    <property type="term" value="F:electron transfer activity"/>
    <property type="evidence" value="ECO:0007669"/>
    <property type="project" value="InterPro"/>
</dbReference>
<evidence type="ECO:0000256" key="8">
    <source>
        <dbReference type="SAM" id="MobiDB-lite"/>
    </source>
</evidence>
<dbReference type="PROSITE" id="PS51007">
    <property type="entry name" value="CYTC"/>
    <property type="match status" value="1"/>
</dbReference>
<feature type="domain" description="Cytochrome c" evidence="10">
    <location>
        <begin position="48"/>
        <end position="118"/>
    </location>
</feature>
<evidence type="ECO:0000313" key="11">
    <source>
        <dbReference type="EMBL" id="MBB6450358.1"/>
    </source>
</evidence>
<feature type="region of interest" description="Disordered" evidence="8">
    <location>
        <begin position="19"/>
        <end position="53"/>
    </location>
</feature>
<dbReference type="PANTHER" id="PTHR37823:SF4">
    <property type="entry name" value="MENAQUINOL-CYTOCHROME C REDUCTASE CYTOCHROME B_C SUBUNIT"/>
    <property type="match status" value="1"/>
</dbReference>
<feature type="binding site" description="axial binding residue" evidence="7">
    <location>
        <position position="96"/>
    </location>
    <ligand>
        <name>heme c</name>
        <dbReference type="ChEBI" id="CHEBI:61717"/>
    </ligand>
    <ligandPart>
        <name>Fe</name>
        <dbReference type="ChEBI" id="CHEBI:18248"/>
    </ligandPart>
</feature>
<dbReference type="InterPro" id="IPR051811">
    <property type="entry name" value="Cytochrome_c550/c551-like"/>
</dbReference>
<dbReference type="InterPro" id="IPR009056">
    <property type="entry name" value="Cyt_c-like_dom"/>
</dbReference>
<dbReference type="PANTHER" id="PTHR37823">
    <property type="entry name" value="CYTOCHROME C-553-LIKE"/>
    <property type="match status" value="1"/>
</dbReference>
<sequence>MKKSLLILGSIAFILGGCNGQAGEEQEPVGDNNGGGNGAEEDNGGETTEAGDGMELYEDNCLSCHGGDFEGGAGPALDGYDSDEVMAAIEEGPGSMPADIVTGDDAEAVADYVEEEAG</sequence>
<evidence type="ECO:0000256" key="6">
    <source>
        <dbReference type="PIRSR" id="PIRSR000025-1"/>
    </source>
</evidence>
<reference evidence="11 12" key="1">
    <citation type="submission" date="2020-08" db="EMBL/GenBank/DDBJ databases">
        <title>Genomic Encyclopedia of Type Strains, Phase IV (KMG-IV): sequencing the most valuable type-strain genomes for metagenomic binning, comparative biology and taxonomic classification.</title>
        <authorList>
            <person name="Goeker M."/>
        </authorList>
    </citation>
    <scope>NUCLEOTIDE SEQUENCE [LARGE SCALE GENOMIC DNA]</scope>
    <source>
        <strain evidence="11 12">DSM 21769</strain>
    </source>
</reference>
<comment type="caution">
    <text evidence="11">The sequence shown here is derived from an EMBL/GenBank/DDBJ whole genome shotgun (WGS) entry which is preliminary data.</text>
</comment>
<accession>A0A841Q293</accession>
<protein>
    <submittedName>
        <fullName evidence="11">Mono/diheme cytochrome c family protein</fullName>
    </submittedName>
</protein>
<keyword evidence="4" id="KW-0249">Electron transport</keyword>
<evidence type="ECO:0000313" key="12">
    <source>
        <dbReference type="Proteomes" id="UP000568839"/>
    </source>
</evidence>
<name>A0A841Q293_9BACL</name>
<dbReference type="GO" id="GO:0020037">
    <property type="term" value="F:heme binding"/>
    <property type="evidence" value="ECO:0007669"/>
    <property type="project" value="InterPro"/>
</dbReference>
<evidence type="ECO:0000256" key="9">
    <source>
        <dbReference type="SAM" id="SignalP"/>
    </source>
</evidence>
<keyword evidence="2 6" id="KW-0349">Heme</keyword>
<proteinExistence type="predicted"/>
<keyword evidence="1" id="KW-0813">Transport</keyword>
<dbReference type="GO" id="GO:0005506">
    <property type="term" value="F:iron ion binding"/>
    <property type="evidence" value="ECO:0007669"/>
    <property type="project" value="InterPro"/>
</dbReference>
<dbReference type="Gene3D" id="1.10.760.10">
    <property type="entry name" value="Cytochrome c-like domain"/>
    <property type="match status" value="1"/>
</dbReference>
<feature type="binding site" description="covalent" evidence="6">
    <location>
        <position position="61"/>
    </location>
    <ligand>
        <name>heme c</name>
        <dbReference type="ChEBI" id="CHEBI:61717"/>
    </ligand>
</feature>
<evidence type="ECO:0000259" key="10">
    <source>
        <dbReference type="PROSITE" id="PS51007"/>
    </source>
</evidence>
<keyword evidence="9" id="KW-0732">Signal</keyword>